<dbReference type="PANTHER" id="PTHR24305:SF156">
    <property type="entry name" value="P450, PUTATIVE (EUROFUNG)-RELATED"/>
    <property type="match status" value="1"/>
</dbReference>
<evidence type="ECO:0000256" key="2">
    <source>
        <dbReference type="ARBA" id="ARBA00010617"/>
    </source>
</evidence>
<organism evidence="10 11">
    <name type="scientific">Parachaetomium inaequale</name>
    <dbReference type="NCBI Taxonomy" id="2588326"/>
    <lineage>
        <taxon>Eukaryota</taxon>
        <taxon>Fungi</taxon>
        <taxon>Dikarya</taxon>
        <taxon>Ascomycota</taxon>
        <taxon>Pezizomycotina</taxon>
        <taxon>Sordariomycetes</taxon>
        <taxon>Sordariomycetidae</taxon>
        <taxon>Sordariales</taxon>
        <taxon>Chaetomiaceae</taxon>
        <taxon>Parachaetomium</taxon>
    </lineage>
</organism>
<gene>
    <name evidence="10" type="ORF">C8A01DRAFT_31617</name>
</gene>
<dbReference type="SUPFAM" id="SSF48264">
    <property type="entry name" value="Cytochrome P450"/>
    <property type="match status" value="1"/>
</dbReference>
<evidence type="ECO:0000256" key="9">
    <source>
        <dbReference type="SAM" id="SignalP"/>
    </source>
</evidence>
<keyword evidence="3 7" id="KW-0349">Heme</keyword>
<dbReference type="InterPro" id="IPR036396">
    <property type="entry name" value="Cyt_P450_sf"/>
</dbReference>
<comment type="caution">
    <text evidence="10">The sequence shown here is derived from an EMBL/GenBank/DDBJ whole genome shotgun (WGS) entry which is preliminary data.</text>
</comment>
<dbReference type="GO" id="GO:0020037">
    <property type="term" value="F:heme binding"/>
    <property type="evidence" value="ECO:0007669"/>
    <property type="project" value="InterPro"/>
</dbReference>
<evidence type="ECO:0000256" key="6">
    <source>
        <dbReference type="ARBA" id="ARBA00023033"/>
    </source>
</evidence>
<evidence type="ECO:0000256" key="4">
    <source>
        <dbReference type="ARBA" id="ARBA00022723"/>
    </source>
</evidence>
<dbReference type="InterPro" id="IPR001128">
    <property type="entry name" value="Cyt_P450"/>
</dbReference>
<evidence type="ECO:0000256" key="8">
    <source>
        <dbReference type="RuleBase" id="RU000461"/>
    </source>
</evidence>
<evidence type="ECO:0000256" key="3">
    <source>
        <dbReference type="ARBA" id="ARBA00022617"/>
    </source>
</evidence>
<keyword evidence="5 7" id="KW-0408">Iron</keyword>
<evidence type="ECO:0000313" key="10">
    <source>
        <dbReference type="EMBL" id="KAK4044300.1"/>
    </source>
</evidence>
<dbReference type="InterPro" id="IPR002403">
    <property type="entry name" value="Cyt_P450_E_grp-IV"/>
</dbReference>
<dbReference type="GO" id="GO:0016705">
    <property type="term" value="F:oxidoreductase activity, acting on paired donors, with incorporation or reduction of molecular oxygen"/>
    <property type="evidence" value="ECO:0007669"/>
    <property type="project" value="InterPro"/>
</dbReference>
<keyword evidence="4 7" id="KW-0479">Metal-binding</keyword>
<keyword evidence="9" id="KW-0732">Signal</keyword>
<dbReference type="Pfam" id="PF00067">
    <property type="entry name" value="p450"/>
    <property type="match status" value="1"/>
</dbReference>
<evidence type="ECO:0000313" key="11">
    <source>
        <dbReference type="Proteomes" id="UP001303115"/>
    </source>
</evidence>
<evidence type="ECO:0000256" key="5">
    <source>
        <dbReference type="ARBA" id="ARBA00023004"/>
    </source>
</evidence>
<dbReference type="GO" id="GO:0004497">
    <property type="term" value="F:monooxygenase activity"/>
    <property type="evidence" value="ECO:0007669"/>
    <property type="project" value="UniProtKB-KW"/>
</dbReference>
<accession>A0AAN6SW03</accession>
<proteinExistence type="inferred from homology"/>
<dbReference type="PANTHER" id="PTHR24305">
    <property type="entry name" value="CYTOCHROME P450"/>
    <property type="match status" value="1"/>
</dbReference>
<dbReference type="CDD" id="cd11062">
    <property type="entry name" value="CYP58-like"/>
    <property type="match status" value="1"/>
</dbReference>
<keyword evidence="6 8" id="KW-0503">Monooxygenase</keyword>
<sequence length="498" mass="54184">MFSAAKILIALLLVPVVYRLRLHALSHVPGPVVTKISSLFLYLICYLGIEGRVLRYYHSKYGKVVRVAPNSVSIADSAAIQAIYVAGGGFPKDARYRNFNLGPVASIFSSIDTAYRDVRAKAVAPLFATGALRVECGPRGAIGASIADFTTQLRALREARVPRTDLLDLCARLSIDVVTTYLLGRSYGGLGEHAHLGLEARQRDDAKLSANPFVHSIVAFARFSLLPTPLFKLFYAVSQRLSHSDEVARSFARLDAFIREAMGPESEKHGHHRRHLYHERLLAAGISPAEAAAQSKAIVFAGADSTAVMLATTLFHLVRSETARSRLRAEVATAAAAASSPAADTLPFLRACVKEGLRLGMANPTRLTRVVPGPGPGLAVGGVVLPPGTVVGCAAYNLHHDPDVFPEPFAFRPERWMDDGSDGGLRRADMARSLMPFGVGLRGCIGKNLAMQQLHDTVFAVMEQDLLEGARTCRDRIDMFEWFNGDIKGHRVDIDWDY</sequence>
<name>A0AAN6SW03_9PEZI</name>
<dbReference type="GO" id="GO:0005506">
    <property type="term" value="F:iron ion binding"/>
    <property type="evidence" value="ECO:0007669"/>
    <property type="project" value="InterPro"/>
</dbReference>
<dbReference type="PRINTS" id="PR00385">
    <property type="entry name" value="P450"/>
</dbReference>
<dbReference type="Proteomes" id="UP001303115">
    <property type="component" value="Unassembled WGS sequence"/>
</dbReference>
<evidence type="ECO:0000256" key="7">
    <source>
        <dbReference type="PIRSR" id="PIRSR602403-1"/>
    </source>
</evidence>
<feature type="binding site" description="axial binding residue" evidence="7">
    <location>
        <position position="444"/>
    </location>
    <ligand>
        <name>heme</name>
        <dbReference type="ChEBI" id="CHEBI:30413"/>
    </ligand>
    <ligandPart>
        <name>Fe</name>
        <dbReference type="ChEBI" id="CHEBI:18248"/>
    </ligandPart>
</feature>
<dbReference type="InterPro" id="IPR050121">
    <property type="entry name" value="Cytochrome_P450_monoxygenase"/>
</dbReference>
<dbReference type="EMBL" id="MU854320">
    <property type="protein sequence ID" value="KAK4044300.1"/>
    <property type="molecule type" value="Genomic_DNA"/>
</dbReference>
<protein>
    <submittedName>
        <fullName evidence="10">Cytochrome P450</fullName>
    </submittedName>
</protein>
<dbReference type="AlphaFoldDB" id="A0AAN6SW03"/>
<comment type="cofactor">
    <cofactor evidence="1 7">
        <name>heme</name>
        <dbReference type="ChEBI" id="CHEBI:30413"/>
    </cofactor>
</comment>
<feature type="chain" id="PRO_5043052105" evidence="9">
    <location>
        <begin position="20"/>
        <end position="498"/>
    </location>
</feature>
<keyword evidence="11" id="KW-1185">Reference proteome</keyword>
<dbReference type="Gene3D" id="1.10.630.10">
    <property type="entry name" value="Cytochrome P450"/>
    <property type="match status" value="1"/>
</dbReference>
<dbReference type="PROSITE" id="PS00086">
    <property type="entry name" value="CYTOCHROME_P450"/>
    <property type="match status" value="1"/>
</dbReference>
<reference evidence="11" key="1">
    <citation type="journal article" date="2023" name="Mol. Phylogenet. Evol.">
        <title>Genome-scale phylogeny and comparative genomics of the fungal order Sordariales.</title>
        <authorList>
            <person name="Hensen N."/>
            <person name="Bonometti L."/>
            <person name="Westerberg I."/>
            <person name="Brannstrom I.O."/>
            <person name="Guillou S."/>
            <person name="Cros-Aarteil S."/>
            <person name="Calhoun S."/>
            <person name="Haridas S."/>
            <person name="Kuo A."/>
            <person name="Mondo S."/>
            <person name="Pangilinan J."/>
            <person name="Riley R."/>
            <person name="LaButti K."/>
            <person name="Andreopoulos B."/>
            <person name="Lipzen A."/>
            <person name="Chen C."/>
            <person name="Yan M."/>
            <person name="Daum C."/>
            <person name="Ng V."/>
            <person name="Clum A."/>
            <person name="Steindorff A."/>
            <person name="Ohm R.A."/>
            <person name="Martin F."/>
            <person name="Silar P."/>
            <person name="Natvig D.O."/>
            <person name="Lalanne C."/>
            <person name="Gautier V."/>
            <person name="Ament-Velasquez S.L."/>
            <person name="Kruys A."/>
            <person name="Hutchinson M.I."/>
            <person name="Powell A.J."/>
            <person name="Barry K."/>
            <person name="Miller A.N."/>
            <person name="Grigoriev I.V."/>
            <person name="Debuchy R."/>
            <person name="Gladieux P."/>
            <person name="Hiltunen Thoren M."/>
            <person name="Johannesson H."/>
        </authorList>
    </citation>
    <scope>NUCLEOTIDE SEQUENCE [LARGE SCALE GENOMIC DNA]</scope>
    <source>
        <strain evidence="11">CBS 284.82</strain>
    </source>
</reference>
<keyword evidence="8" id="KW-0560">Oxidoreductase</keyword>
<feature type="signal peptide" evidence="9">
    <location>
        <begin position="1"/>
        <end position="19"/>
    </location>
</feature>
<dbReference type="PRINTS" id="PR00465">
    <property type="entry name" value="EP450IV"/>
</dbReference>
<evidence type="ECO:0000256" key="1">
    <source>
        <dbReference type="ARBA" id="ARBA00001971"/>
    </source>
</evidence>
<dbReference type="InterPro" id="IPR017972">
    <property type="entry name" value="Cyt_P450_CS"/>
</dbReference>
<comment type="similarity">
    <text evidence="2 8">Belongs to the cytochrome P450 family.</text>
</comment>